<dbReference type="EMBL" id="SACR01000004">
    <property type="protein sequence ID" value="RVU45295.1"/>
    <property type="molecule type" value="Genomic_DNA"/>
</dbReference>
<feature type="transmembrane region" description="Helical" evidence="5">
    <location>
        <begin position="80"/>
        <end position="101"/>
    </location>
</feature>
<dbReference type="GO" id="GO:0005886">
    <property type="term" value="C:plasma membrane"/>
    <property type="evidence" value="ECO:0007669"/>
    <property type="project" value="TreeGrafter"/>
</dbReference>
<protein>
    <recommendedName>
        <fullName evidence="8">SLC13 family permease</fullName>
    </recommendedName>
</protein>
<evidence type="ECO:0000313" key="7">
    <source>
        <dbReference type="Proteomes" id="UP000285575"/>
    </source>
</evidence>
<feature type="transmembrane region" description="Helical" evidence="5">
    <location>
        <begin position="193"/>
        <end position="214"/>
    </location>
</feature>
<evidence type="ECO:0000256" key="3">
    <source>
        <dbReference type="ARBA" id="ARBA00022989"/>
    </source>
</evidence>
<accession>A0A437REV6</accession>
<evidence type="ECO:0000256" key="2">
    <source>
        <dbReference type="ARBA" id="ARBA00022692"/>
    </source>
</evidence>
<feature type="transmembrane region" description="Helical" evidence="5">
    <location>
        <begin position="401"/>
        <end position="418"/>
    </location>
</feature>
<keyword evidence="7" id="KW-1185">Reference proteome</keyword>
<evidence type="ECO:0008006" key="8">
    <source>
        <dbReference type="Google" id="ProtNLM"/>
    </source>
</evidence>
<keyword evidence="2 5" id="KW-0812">Transmembrane</keyword>
<feature type="transmembrane region" description="Helical" evidence="5">
    <location>
        <begin position="130"/>
        <end position="152"/>
    </location>
</feature>
<dbReference type="PANTHER" id="PTHR10283:SF92">
    <property type="entry name" value="LOW-AFFINITY PHOSPHATE TRANSPORTER PHO91"/>
    <property type="match status" value="1"/>
</dbReference>
<dbReference type="GO" id="GO:0005315">
    <property type="term" value="F:phosphate transmembrane transporter activity"/>
    <property type="evidence" value="ECO:0007669"/>
    <property type="project" value="TreeGrafter"/>
</dbReference>
<dbReference type="Proteomes" id="UP000285575">
    <property type="component" value="Unassembled WGS sequence"/>
</dbReference>
<feature type="transmembrane region" description="Helical" evidence="5">
    <location>
        <begin position="459"/>
        <end position="482"/>
    </location>
</feature>
<dbReference type="OrthoDB" id="9156049at2"/>
<organism evidence="6 7">
    <name type="scientific">Rubrivivax rivuli</name>
    <dbReference type="NCBI Taxonomy" id="1862385"/>
    <lineage>
        <taxon>Bacteria</taxon>
        <taxon>Pseudomonadati</taxon>
        <taxon>Pseudomonadota</taxon>
        <taxon>Betaproteobacteria</taxon>
        <taxon>Burkholderiales</taxon>
        <taxon>Sphaerotilaceae</taxon>
        <taxon>Rubrivivax</taxon>
    </lineage>
</organism>
<proteinExistence type="predicted"/>
<evidence type="ECO:0000256" key="1">
    <source>
        <dbReference type="ARBA" id="ARBA00004141"/>
    </source>
</evidence>
<comment type="subcellular location">
    <subcellularLocation>
        <location evidence="1">Membrane</location>
        <topology evidence="1">Multi-pass membrane protein</topology>
    </subcellularLocation>
</comment>
<reference evidence="6 7" key="1">
    <citation type="submission" date="2019-01" db="EMBL/GenBank/DDBJ databases">
        <authorList>
            <person name="Chen W.-M."/>
        </authorList>
    </citation>
    <scope>NUCLEOTIDE SEQUENCE [LARGE SCALE GENOMIC DNA]</scope>
    <source>
        <strain evidence="6 7">KYPY4</strain>
    </source>
</reference>
<keyword evidence="4 5" id="KW-0472">Membrane</keyword>
<feature type="transmembrane region" description="Helical" evidence="5">
    <location>
        <begin position="373"/>
        <end position="394"/>
    </location>
</feature>
<keyword evidence="3 5" id="KW-1133">Transmembrane helix</keyword>
<evidence type="ECO:0000256" key="4">
    <source>
        <dbReference type="ARBA" id="ARBA00023136"/>
    </source>
</evidence>
<dbReference type="PANTHER" id="PTHR10283">
    <property type="entry name" value="SOLUTE CARRIER FAMILY 13 MEMBER"/>
    <property type="match status" value="1"/>
</dbReference>
<evidence type="ECO:0000256" key="5">
    <source>
        <dbReference type="SAM" id="Phobius"/>
    </source>
</evidence>
<name>A0A437REV6_9BURK</name>
<dbReference type="InterPro" id="IPR001898">
    <property type="entry name" value="SLC13A/DASS"/>
</dbReference>
<evidence type="ECO:0000313" key="6">
    <source>
        <dbReference type="EMBL" id="RVU45295.1"/>
    </source>
</evidence>
<dbReference type="AlphaFoldDB" id="A0A437REV6"/>
<comment type="caution">
    <text evidence="6">The sequence shown here is derived from an EMBL/GenBank/DDBJ whole genome shotgun (WGS) entry which is preliminary data.</text>
</comment>
<sequence length="488" mass="50345">MSRTASKRAGTKCWAGVEAQRPCPMPSFVRWLAASALWAAAAAGVFWGLPSVPPAARWALLVFAAAILAWTVLDLDETPVALAGALALLAAGATSVQSFYAGLGDDFIWLLIGAFILAAVLQASGVAQRWALAVVAGAATPAALLRRLTWFITATALVLPSTSGRAALLLPVFVVLVQALSTSGPQPRLVQALALLFPSVILLSACISLLGAGAHLVALDFMQRLGAPVPGFLGWLWLAGPFGLLSSLLACELIIALKLRREERSQPISLPSPETGPLSSAQRAIVAVTGATLLAWATAGWHGVPAPMVALCGALLATVKPLTGCDLKAALKKVEWNLVLFMAATLIMGEALVESGAAQALAQALVAAVPLAGLHPVAGVGIAAALALLAHLVVTSRTARATVLIPAVALPFAAAGYSPGLLVFMLAVGSGFCQTLMVSAKPVAMFAGEDRQHYGPRELARLSLALMPGLWLLLVLFAVVVWPRQGLA</sequence>
<feature type="transmembrane region" description="Helical" evidence="5">
    <location>
        <begin position="107"/>
        <end position="123"/>
    </location>
</feature>
<feature type="transmembrane region" description="Helical" evidence="5">
    <location>
        <begin position="28"/>
        <end position="49"/>
    </location>
</feature>
<feature type="transmembrane region" description="Helical" evidence="5">
    <location>
        <begin position="234"/>
        <end position="259"/>
    </location>
</feature>
<feature type="transmembrane region" description="Helical" evidence="5">
    <location>
        <begin position="334"/>
        <end position="353"/>
    </location>
</feature>
<feature type="transmembrane region" description="Helical" evidence="5">
    <location>
        <begin position="55"/>
        <end position="73"/>
    </location>
</feature>
<feature type="transmembrane region" description="Helical" evidence="5">
    <location>
        <begin position="164"/>
        <end position="181"/>
    </location>
</feature>
<dbReference type="Pfam" id="PF00939">
    <property type="entry name" value="Na_sulph_symp"/>
    <property type="match status" value="1"/>
</dbReference>
<gene>
    <name evidence="6" type="ORF">EOE66_14265</name>
</gene>